<dbReference type="Proteomes" id="UP000037069">
    <property type="component" value="Unassembled WGS sequence"/>
</dbReference>
<evidence type="ECO:0000256" key="1">
    <source>
        <dbReference type="SAM" id="Phobius"/>
    </source>
</evidence>
<organism evidence="2 3">
    <name type="scientific">Lucilia cuprina</name>
    <name type="common">Green bottle fly</name>
    <name type="synonym">Australian sheep blowfly</name>
    <dbReference type="NCBI Taxonomy" id="7375"/>
    <lineage>
        <taxon>Eukaryota</taxon>
        <taxon>Metazoa</taxon>
        <taxon>Ecdysozoa</taxon>
        <taxon>Arthropoda</taxon>
        <taxon>Hexapoda</taxon>
        <taxon>Insecta</taxon>
        <taxon>Pterygota</taxon>
        <taxon>Neoptera</taxon>
        <taxon>Endopterygota</taxon>
        <taxon>Diptera</taxon>
        <taxon>Brachycera</taxon>
        <taxon>Muscomorpha</taxon>
        <taxon>Oestroidea</taxon>
        <taxon>Calliphoridae</taxon>
        <taxon>Luciliinae</taxon>
        <taxon>Lucilia</taxon>
    </lineage>
</organism>
<sequence>MVVLLPVFYPTFGSSNLGLMRAQSYITNNSSSLRNLLIQRISITWDFTDYALAGQFVEVPSGSKEWLLFKPKFAVRVNGGKMTGSTETSSDLYDNFTSTESSTTSLPKQLYQNKRRLLLSAIVIVLGVIGNFLALVILARKKATKHSKYTFMLR</sequence>
<keyword evidence="3" id="KW-1185">Reference proteome</keyword>
<evidence type="ECO:0000313" key="2">
    <source>
        <dbReference type="EMBL" id="KNC25722.1"/>
    </source>
</evidence>
<keyword evidence="1" id="KW-0812">Transmembrane</keyword>
<dbReference type="AlphaFoldDB" id="A0A0L0C078"/>
<name>A0A0L0C078_LUCCU</name>
<keyword evidence="1" id="KW-1133">Transmembrane helix</keyword>
<accession>A0A0L0C078</accession>
<feature type="transmembrane region" description="Helical" evidence="1">
    <location>
        <begin position="117"/>
        <end position="139"/>
    </location>
</feature>
<keyword evidence="1" id="KW-0472">Membrane</keyword>
<gene>
    <name evidence="2" type="ORF">FF38_12879</name>
</gene>
<dbReference type="EMBL" id="JRES01001077">
    <property type="protein sequence ID" value="KNC25722.1"/>
    <property type="molecule type" value="Genomic_DNA"/>
</dbReference>
<proteinExistence type="predicted"/>
<comment type="caution">
    <text evidence="2">The sequence shown here is derived from an EMBL/GenBank/DDBJ whole genome shotgun (WGS) entry which is preliminary data.</text>
</comment>
<evidence type="ECO:0000313" key="3">
    <source>
        <dbReference type="Proteomes" id="UP000037069"/>
    </source>
</evidence>
<reference evidence="2 3" key="1">
    <citation type="journal article" date="2015" name="Nat. Commun.">
        <title>Lucilia cuprina genome unlocks parasitic fly biology to underpin future interventions.</title>
        <authorList>
            <person name="Anstead C.A."/>
            <person name="Korhonen P.K."/>
            <person name="Young N.D."/>
            <person name="Hall R.S."/>
            <person name="Jex A.R."/>
            <person name="Murali S.C."/>
            <person name="Hughes D.S."/>
            <person name="Lee S.F."/>
            <person name="Perry T."/>
            <person name="Stroehlein A.J."/>
            <person name="Ansell B.R."/>
            <person name="Breugelmans B."/>
            <person name="Hofmann A."/>
            <person name="Qu J."/>
            <person name="Dugan S."/>
            <person name="Lee S.L."/>
            <person name="Chao H."/>
            <person name="Dinh H."/>
            <person name="Han Y."/>
            <person name="Doddapaneni H.V."/>
            <person name="Worley K.C."/>
            <person name="Muzny D.M."/>
            <person name="Ioannidis P."/>
            <person name="Waterhouse R.M."/>
            <person name="Zdobnov E.M."/>
            <person name="James P.J."/>
            <person name="Bagnall N.H."/>
            <person name="Kotze A.C."/>
            <person name="Gibbs R.A."/>
            <person name="Richards S."/>
            <person name="Batterham P."/>
            <person name="Gasser R.B."/>
        </authorList>
    </citation>
    <scope>NUCLEOTIDE SEQUENCE [LARGE SCALE GENOMIC DNA]</scope>
    <source>
        <strain evidence="2 3">LS</strain>
        <tissue evidence="2">Full body</tissue>
    </source>
</reference>
<protein>
    <submittedName>
        <fullName evidence="2">Uncharacterized protein</fullName>
    </submittedName>
</protein>
<dbReference type="OrthoDB" id="5959154at2759"/>